<dbReference type="PROSITE" id="PS50082">
    <property type="entry name" value="WD_REPEATS_2"/>
    <property type="match status" value="3"/>
</dbReference>
<gene>
    <name evidence="9" type="ORF">LTRI10_LOCUS45382</name>
</gene>
<dbReference type="GO" id="GO:0005680">
    <property type="term" value="C:anaphase-promoting complex"/>
    <property type="evidence" value="ECO:0007669"/>
    <property type="project" value="TreeGrafter"/>
</dbReference>
<dbReference type="PROSITE" id="PS00678">
    <property type="entry name" value="WD_REPEATS_1"/>
    <property type="match status" value="2"/>
</dbReference>
<keyword evidence="6" id="KW-0131">Cell cycle</keyword>
<accession>A0AAV2G636</accession>
<dbReference type="PANTHER" id="PTHR19918:SF43">
    <property type="entry name" value="CELL DIVISION CYCLE 20.2, COFACTOR OF APC COMPLEX-LIKE ISOFORM X2"/>
    <property type="match status" value="1"/>
</dbReference>
<evidence type="ECO:0000256" key="7">
    <source>
        <dbReference type="PROSITE-ProRule" id="PRU00221"/>
    </source>
</evidence>
<evidence type="ECO:0000256" key="4">
    <source>
        <dbReference type="ARBA" id="ARBA00022737"/>
    </source>
</evidence>
<dbReference type="InterPro" id="IPR019775">
    <property type="entry name" value="WD40_repeat_CS"/>
</dbReference>
<feature type="domain" description="CDC20/Fizzy WD40" evidence="8">
    <location>
        <begin position="132"/>
        <end position="434"/>
    </location>
</feature>
<evidence type="ECO:0000256" key="2">
    <source>
        <dbReference type="ARBA" id="ARBA00022574"/>
    </source>
</evidence>
<dbReference type="EMBL" id="OZ034821">
    <property type="protein sequence ID" value="CAL1405607.1"/>
    <property type="molecule type" value="Genomic_DNA"/>
</dbReference>
<evidence type="ECO:0000256" key="1">
    <source>
        <dbReference type="ARBA" id="ARBA00006445"/>
    </source>
</evidence>
<dbReference type="InterPro" id="IPR015943">
    <property type="entry name" value="WD40/YVTN_repeat-like_dom_sf"/>
</dbReference>
<dbReference type="GO" id="GO:0010997">
    <property type="term" value="F:anaphase-promoting complex binding"/>
    <property type="evidence" value="ECO:0007669"/>
    <property type="project" value="InterPro"/>
</dbReference>
<reference evidence="9 10" key="1">
    <citation type="submission" date="2024-04" db="EMBL/GenBank/DDBJ databases">
        <authorList>
            <person name="Fracassetti M."/>
        </authorList>
    </citation>
    <scope>NUCLEOTIDE SEQUENCE [LARGE SCALE GENOMIC DNA]</scope>
</reference>
<evidence type="ECO:0000256" key="5">
    <source>
        <dbReference type="ARBA" id="ARBA00022776"/>
    </source>
</evidence>
<comment type="similarity">
    <text evidence="1">Belongs to the WD repeat CDC20/Fizzy family.</text>
</comment>
<dbReference type="GO" id="GO:1990757">
    <property type="term" value="F:ubiquitin ligase activator activity"/>
    <property type="evidence" value="ECO:0007669"/>
    <property type="project" value="TreeGrafter"/>
</dbReference>
<keyword evidence="4" id="KW-0677">Repeat</keyword>
<evidence type="ECO:0000256" key="6">
    <source>
        <dbReference type="ARBA" id="ARBA00023306"/>
    </source>
</evidence>
<dbReference type="AlphaFoldDB" id="A0AAV2G636"/>
<evidence type="ECO:0000313" key="9">
    <source>
        <dbReference type="EMBL" id="CAL1405607.1"/>
    </source>
</evidence>
<evidence type="ECO:0000313" key="10">
    <source>
        <dbReference type="Proteomes" id="UP001497516"/>
    </source>
</evidence>
<protein>
    <recommendedName>
        <fullName evidence="8">CDC20/Fizzy WD40 domain-containing protein</fullName>
    </recommendedName>
</protein>
<name>A0AAV2G636_9ROSI</name>
<dbReference type="SUPFAM" id="SSF50978">
    <property type="entry name" value="WD40 repeat-like"/>
    <property type="match status" value="1"/>
</dbReference>
<evidence type="ECO:0000259" key="8">
    <source>
        <dbReference type="Pfam" id="PF24807"/>
    </source>
</evidence>
<feature type="repeat" description="WD" evidence="7">
    <location>
        <begin position="311"/>
        <end position="355"/>
    </location>
</feature>
<dbReference type="PROSITE" id="PS50294">
    <property type="entry name" value="WD_REPEATS_REGION"/>
    <property type="match status" value="2"/>
</dbReference>
<dbReference type="CDD" id="cd00200">
    <property type="entry name" value="WD40"/>
    <property type="match status" value="1"/>
</dbReference>
<keyword evidence="10" id="KW-1185">Reference proteome</keyword>
<dbReference type="SMART" id="SM00320">
    <property type="entry name" value="WD40"/>
    <property type="match status" value="5"/>
</dbReference>
<feature type="repeat" description="WD" evidence="7">
    <location>
        <begin position="266"/>
        <end position="307"/>
    </location>
</feature>
<keyword evidence="2 7" id="KW-0853">WD repeat</keyword>
<dbReference type="Pfam" id="PF24807">
    <property type="entry name" value="WD40_CDC20-Fz"/>
    <property type="match status" value="1"/>
</dbReference>
<sequence>MDDEEMVMFQSDWCSPRRLHDSPTEYHFPADRYIPNRSLMNLDQVRSSFTNGTRPLYNPKFSDLYRRRLSDSLTLDSEGKPLRMLVFRGSPKSSRKPLRFIDQMRQEDAAVLSRVHQTHQPRRLPKKETRILDAPSIRNDYYGSIIDWGKNNVLAIVLGRELYLWNSLNQSVTKLLDVEQISINDDHDRPISVAWSQDSRSLAVGYMFSKLQLWDVETSKCIRSLQGHTSRISTIAWNGHTVTSGSRDRSITNHDVRAGSSPISCIVRHTDEVCGVKWSGGGNLLASGGNENSVYIWEASKMSSSKFLHRFTEHTAAVKALAWSPYQFGVLASGGGTNDRCIKLWNTQNGTRLASVDTQAQICGLEWNRHHKEILGGHGYGTGALRNHLSLWKYPSMERVGELRNHNSRIISLSQSADGLTVVSAGADETLRFWEIFGPPCKEKLSDLDSLLSLKTSPMR</sequence>
<proteinExistence type="inferred from homology"/>
<dbReference type="PANTHER" id="PTHR19918">
    <property type="entry name" value="CELL DIVISION CYCLE 20 CDC20 FIZZY -RELATED"/>
    <property type="match status" value="1"/>
</dbReference>
<keyword evidence="3" id="KW-0132">Cell division</keyword>
<dbReference type="Proteomes" id="UP001497516">
    <property type="component" value="Chromosome 8"/>
</dbReference>
<dbReference type="GO" id="GO:0051301">
    <property type="term" value="P:cell division"/>
    <property type="evidence" value="ECO:0007669"/>
    <property type="project" value="UniProtKB-KW"/>
</dbReference>
<organism evidence="9 10">
    <name type="scientific">Linum trigynum</name>
    <dbReference type="NCBI Taxonomy" id="586398"/>
    <lineage>
        <taxon>Eukaryota</taxon>
        <taxon>Viridiplantae</taxon>
        <taxon>Streptophyta</taxon>
        <taxon>Embryophyta</taxon>
        <taxon>Tracheophyta</taxon>
        <taxon>Spermatophyta</taxon>
        <taxon>Magnoliopsida</taxon>
        <taxon>eudicotyledons</taxon>
        <taxon>Gunneridae</taxon>
        <taxon>Pentapetalae</taxon>
        <taxon>rosids</taxon>
        <taxon>fabids</taxon>
        <taxon>Malpighiales</taxon>
        <taxon>Linaceae</taxon>
        <taxon>Linum</taxon>
    </lineage>
</organism>
<dbReference type="InterPro" id="IPR001680">
    <property type="entry name" value="WD40_rpt"/>
</dbReference>
<feature type="repeat" description="WD" evidence="7">
    <location>
        <begin position="403"/>
        <end position="436"/>
    </location>
</feature>
<dbReference type="InterPro" id="IPR036322">
    <property type="entry name" value="WD40_repeat_dom_sf"/>
</dbReference>
<dbReference type="InterPro" id="IPR056150">
    <property type="entry name" value="WD40_CDC20-Fz"/>
</dbReference>
<dbReference type="Gene3D" id="2.130.10.10">
    <property type="entry name" value="YVTN repeat-like/Quinoprotein amine dehydrogenase"/>
    <property type="match status" value="1"/>
</dbReference>
<dbReference type="GO" id="GO:1905786">
    <property type="term" value="P:positive regulation of anaphase-promoting complex-dependent catabolic process"/>
    <property type="evidence" value="ECO:0007669"/>
    <property type="project" value="TreeGrafter"/>
</dbReference>
<dbReference type="InterPro" id="IPR033010">
    <property type="entry name" value="Cdc20/Fizzy"/>
</dbReference>
<dbReference type="GO" id="GO:0031145">
    <property type="term" value="P:anaphase-promoting complex-dependent catabolic process"/>
    <property type="evidence" value="ECO:0007669"/>
    <property type="project" value="TreeGrafter"/>
</dbReference>
<keyword evidence="5" id="KW-0498">Mitosis</keyword>
<evidence type="ECO:0000256" key="3">
    <source>
        <dbReference type="ARBA" id="ARBA00022618"/>
    </source>
</evidence>